<name>A0A081CIJ0_PSEA2</name>
<evidence type="ECO:0000256" key="8">
    <source>
        <dbReference type="RuleBase" id="RU364141"/>
    </source>
</evidence>
<dbReference type="PANTHER" id="PTHR13208">
    <property type="entry name" value="MEDIATOR OF RNA POLYMERASE II TRANSCRIPTION SUBUNIT 4"/>
    <property type="match status" value="1"/>
</dbReference>
<dbReference type="EMBL" id="DF830080">
    <property type="protein sequence ID" value="GAK66486.1"/>
    <property type="molecule type" value="Genomic_DNA"/>
</dbReference>
<evidence type="ECO:0000256" key="3">
    <source>
        <dbReference type="ARBA" id="ARBA00020629"/>
    </source>
</evidence>
<dbReference type="GO" id="GO:0070847">
    <property type="term" value="C:core mediator complex"/>
    <property type="evidence" value="ECO:0007669"/>
    <property type="project" value="TreeGrafter"/>
</dbReference>
<dbReference type="GeneID" id="26305476"/>
<evidence type="ECO:0000256" key="2">
    <source>
        <dbReference type="ARBA" id="ARBA00009626"/>
    </source>
</evidence>
<keyword evidence="6 8" id="KW-0539">Nucleus</keyword>
<evidence type="ECO:0000313" key="9">
    <source>
        <dbReference type="EMBL" id="GAK66486.1"/>
    </source>
</evidence>
<keyword evidence="8" id="KW-0010">Activator</keyword>
<proteinExistence type="inferred from homology"/>
<dbReference type="GO" id="GO:0003712">
    <property type="term" value="F:transcription coregulator activity"/>
    <property type="evidence" value="ECO:0007669"/>
    <property type="project" value="InterPro"/>
</dbReference>
<protein>
    <recommendedName>
        <fullName evidence="3 8">Mediator of RNA polymerase II transcription subunit 4</fullName>
    </recommendedName>
    <alternativeName>
        <fullName evidence="7 8">Mediator complex subunit 4</fullName>
    </alternativeName>
</protein>
<gene>
    <name evidence="8" type="primary">MED4</name>
    <name evidence="9" type="ORF">PAN0_013c4708</name>
</gene>
<evidence type="ECO:0000256" key="5">
    <source>
        <dbReference type="ARBA" id="ARBA00023163"/>
    </source>
</evidence>
<keyword evidence="5 8" id="KW-0804">Transcription</keyword>
<evidence type="ECO:0000256" key="6">
    <source>
        <dbReference type="ARBA" id="ARBA00023242"/>
    </source>
</evidence>
<keyword evidence="4 8" id="KW-0805">Transcription regulation</keyword>
<evidence type="ECO:0000256" key="7">
    <source>
        <dbReference type="ARBA" id="ARBA00031257"/>
    </source>
</evidence>
<evidence type="ECO:0000313" key="10">
    <source>
        <dbReference type="Proteomes" id="UP000053758"/>
    </source>
</evidence>
<dbReference type="AlphaFoldDB" id="A0A081CIJ0"/>
<sequence>MASSSGSKEPTTASLLLSTLGAYSDLAKHLFASIENASQQKTRTITDTAADKSWKLRGVSDVLAALREVDELLAQRIQLAHVHAANQATIEQLQAKARRRDRDTRHAILELSNINAELAEITRLSEDELASIARAADRPVGHATLLTYAQRLAKYTSAPPGYKLPQVASTSTTVKSEPTKAEQAGAEDGDAQAEEIALGPDYNQYAKKAAAYYDPAIPSMPQEMPFPSDAMMRQGILNSADMLAGAPMAEQPAEDIAMDEHDELPVADFAASYSHLREQQHKQDEDEDAFDLDLN</sequence>
<dbReference type="OrthoDB" id="1929813at2759"/>
<evidence type="ECO:0000256" key="4">
    <source>
        <dbReference type="ARBA" id="ARBA00023015"/>
    </source>
</evidence>
<accession>A0A081CIJ0</accession>
<reference evidence="10" key="1">
    <citation type="journal article" date="2014" name="Genome Announc.">
        <title>Draft Genome Sequence of the Yeast Pseudozyma antarctica Type Strain JCM10317, a Producer of the Glycolipid Biosurfactants, Mannosylerythritol Lipids.</title>
        <authorList>
            <person name="Saika A."/>
            <person name="Koike H."/>
            <person name="Hori T."/>
            <person name="Fukuoka T."/>
            <person name="Sato S."/>
            <person name="Habe H."/>
            <person name="Kitamoto D."/>
            <person name="Morita T."/>
        </authorList>
    </citation>
    <scope>NUCLEOTIDE SEQUENCE [LARGE SCALE GENOMIC DNA]</scope>
    <source>
        <strain evidence="10">JCM 10317</strain>
    </source>
</reference>
<organism evidence="9 10">
    <name type="scientific">Pseudozyma antarctica</name>
    <name type="common">Yeast</name>
    <name type="synonym">Candida antarctica</name>
    <dbReference type="NCBI Taxonomy" id="84753"/>
    <lineage>
        <taxon>Eukaryota</taxon>
        <taxon>Fungi</taxon>
        <taxon>Dikarya</taxon>
        <taxon>Basidiomycota</taxon>
        <taxon>Ustilaginomycotina</taxon>
        <taxon>Ustilaginomycetes</taxon>
        <taxon>Ustilaginales</taxon>
        <taxon>Ustilaginaceae</taxon>
        <taxon>Moesziomyces</taxon>
    </lineage>
</organism>
<dbReference type="GO" id="GO:0016592">
    <property type="term" value="C:mediator complex"/>
    <property type="evidence" value="ECO:0007669"/>
    <property type="project" value="InterPro"/>
</dbReference>
<evidence type="ECO:0000256" key="1">
    <source>
        <dbReference type="ARBA" id="ARBA00004123"/>
    </source>
</evidence>
<comment type="similarity">
    <text evidence="2 8">Belongs to the Mediator complex subunit 4 family.</text>
</comment>
<dbReference type="GO" id="GO:0006357">
    <property type="term" value="P:regulation of transcription by RNA polymerase II"/>
    <property type="evidence" value="ECO:0007669"/>
    <property type="project" value="InterPro"/>
</dbReference>
<dbReference type="HOGENOM" id="CLU_943735_0_0_1"/>
<dbReference type="Proteomes" id="UP000053758">
    <property type="component" value="Unassembled WGS sequence"/>
</dbReference>
<comment type="function">
    <text evidence="8">Component of the Mediator complex, a coactivator involved in the regulated transcription of nearly all RNA polymerase II-dependent genes. Mediator functions as a bridge to convey information from gene-specific regulatory proteins to the basal RNA polymerase II transcription machinery. Mediator is recruited to promoters by direct interactions with regulatory proteins and serves as a scaffold for the assembly of a functional preinitiation complex with RNA polymerase II and the general transcription factors.</text>
</comment>
<dbReference type="Pfam" id="PF10018">
    <property type="entry name" value="Med4"/>
    <property type="match status" value="1"/>
</dbReference>
<comment type="subunit">
    <text evidence="8">Component of the Mediator complex.</text>
</comment>
<dbReference type="RefSeq" id="XP_014655322.1">
    <property type="nucleotide sequence ID" value="XM_014799836.1"/>
</dbReference>
<dbReference type="PANTHER" id="PTHR13208:SF2">
    <property type="entry name" value="MEDIATOR OF RNA POLYMERASE II TRANSCRIPTION SUBUNIT 4"/>
    <property type="match status" value="1"/>
</dbReference>
<keyword evidence="10" id="KW-1185">Reference proteome</keyword>
<comment type="subcellular location">
    <subcellularLocation>
        <location evidence="1 8">Nucleus</location>
    </subcellularLocation>
</comment>
<dbReference type="InterPro" id="IPR019258">
    <property type="entry name" value="Mediator_Med4"/>
</dbReference>